<dbReference type="PaxDb" id="4097-A0A1S4BWA0"/>
<dbReference type="InterPro" id="IPR000719">
    <property type="entry name" value="Prot_kinase_dom"/>
</dbReference>
<dbReference type="Proteomes" id="UP000790787">
    <property type="component" value="Chromosome 1"/>
</dbReference>
<gene>
    <name evidence="5" type="primary">LOC107812535</name>
</gene>
<dbReference type="STRING" id="4097.A0A1S4BWA0"/>
<evidence type="ECO:0000256" key="2">
    <source>
        <dbReference type="SAM" id="MobiDB-lite"/>
    </source>
</evidence>
<protein>
    <submittedName>
        <fullName evidence="5">Serine/threonine-protein kinase BLUS1-like</fullName>
    </submittedName>
</protein>
<dbReference type="PROSITE" id="PS50011">
    <property type="entry name" value="PROTEIN_KINASE_DOM"/>
    <property type="match status" value="1"/>
</dbReference>
<dbReference type="RefSeq" id="XP_016493161.1">
    <property type="nucleotide sequence ID" value="XM_016637675.1"/>
</dbReference>
<dbReference type="SMART" id="SM00220">
    <property type="entry name" value="S_TKc"/>
    <property type="match status" value="1"/>
</dbReference>
<dbReference type="SMR" id="A0A1S4BWA0"/>
<comment type="similarity">
    <text evidence="1">Belongs to the protein kinase superfamily. STE Ser/Thr protein kinase family. STE20 subfamily.</text>
</comment>
<dbReference type="SUPFAM" id="SSF56112">
    <property type="entry name" value="Protein kinase-like (PK-like)"/>
    <property type="match status" value="1"/>
</dbReference>
<dbReference type="Pfam" id="PF00069">
    <property type="entry name" value="Pkinase"/>
    <property type="match status" value="1"/>
</dbReference>
<name>A0A1S4BWA0_TOBAC</name>
<feature type="domain" description="Protein kinase" evidence="3">
    <location>
        <begin position="31"/>
        <end position="335"/>
    </location>
</feature>
<dbReference type="GO" id="GO:0005737">
    <property type="term" value="C:cytoplasm"/>
    <property type="evidence" value="ECO:0000318"/>
    <property type="project" value="GO_Central"/>
</dbReference>
<dbReference type="InterPro" id="IPR011009">
    <property type="entry name" value="Kinase-like_dom_sf"/>
</dbReference>
<dbReference type="KEGG" id="nta:107812535"/>
<sequence length="357" mass="40456">MRRSKSSGLPKDYHPGKVGKTIIDPNTKDTYLLNKEIGSSSDGCCRVYKALLSDSMESGTPVPSGHVTLKTINKNHENEWVELQLEAHTSFTNPRGNLIAVKNYFDTNEVLCVSLPYMSEGSLRYILSTRTHKILSEDCIAIVLKESLLGLKDIHLLRRVHRTFNAGDIFVHIEESTGQIRIKLANGASVYNSENINTEEIQETGSSSCVFLDLKSIPKWGSAPEIFEKDNATNGPKSDIWLLGITALELGYGDLPVKNREDLDCIIKKIREKKKLPKSLEKLLKKKGKFKKGLDLIKRKEKVFSDEFENMVIECLNEDPEKRPTADQLLNYPFFTMQRDMKKFEQFVLNNSDPTDN</sequence>
<evidence type="ECO:0000313" key="5">
    <source>
        <dbReference type="RefSeq" id="XP_016493161.1"/>
    </source>
</evidence>
<dbReference type="OrthoDB" id="248923at2759"/>
<dbReference type="PANTHER" id="PTHR48014">
    <property type="entry name" value="SERINE/THREONINE-PROTEIN KINASE FRAY2"/>
    <property type="match status" value="1"/>
</dbReference>
<feature type="region of interest" description="Disordered" evidence="2">
    <location>
        <begin position="1"/>
        <end position="20"/>
    </location>
</feature>
<dbReference type="AlphaFoldDB" id="A0A1S4BWA0"/>
<dbReference type="GO" id="GO:0005524">
    <property type="term" value="F:ATP binding"/>
    <property type="evidence" value="ECO:0007669"/>
    <property type="project" value="InterPro"/>
</dbReference>
<evidence type="ECO:0000259" key="3">
    <source>
        <dbReference type="PROSITE" id="PS50011"/>
    </source>
</evidence>
<dbReference type="OMA" id="INMNLHE"/>
<dbReference type="GO" id="GO:0004674">
    <property type="term" value="F:protein serine/threonine kinase activity"/>
    <property type="evidence" value="ECO:0000318"/>
    <property type="project" value="GO_Central"/>
</dbReference>
<proteinExistence type="inferred from homology"/>
<dbReference type="GO" id="GO:0043539">
    <property type="term" value="F:protein serine/threonine kinase activator activity"/>
    <property type="evidence" value="ECO:0007669"/>
    <property type="project" value="InterPro"/>
</dbReference>
<evidence type="ECO:0000313" key="4">
    <source>
        <dbReference type="Proteomes" id="UP000790787"/>
    </source>
</evidence>
<dbReference type="InterPro" id="IPR047173">
    <property type="entry name" value="STRAD_A/B-like"/>
</dbReference>
<accession>A0A1S4BWA0</accession>
<reference evidence="5" key="2">
    <citation type="submission" date="2025-08" db="UniProtKB">
        <authorList>
            <consortium name="RefSeq"/>
        </authorList>
    </citation>
    <scope>IDENTIFICATION</scope>
    <source>
        <tissue evidence="5">Leaf</tissue>
    </source>
</reference>
<dbReference type="Gene3D" id="1.10.510.10">
    <property type="entry name" value="Transferase(Phosphotransferase) domain 1"/>
    <property type="match status" value="1"/>
</dbReference>
<dbReference type="PANTHER" id="PTHR48014:SF7">
    <property type="entry name" value="SERINE_THREONINE-PROTEIN KINASE BLUS1"/>
    <property type="match status" value="1"/>
</dbReference>
<keyword evidence="4" id="KW-1185">Reference proteome</keyword>
<organism evidence="4 5">
    <name type="scientific">Nicotiana tabacum</name>
    <name type="common">Common tobacco</name>
    <dbReference type="NCBI Taxonomy" id="4097"/>
    <lineage>
        <taxon>Eukaryota</taxon>
        <taxon>Viridiplantae</taxon>
        <taxon>Streptophyta</taxon>
        <taxon>Embryophyta</taxon>
        <taxon>Tracheophyta</taxon>
        <taxon>Spermatophyta</taxon>
        <taxon>Magnoliopsida</taxon>
        <taxon>eudicotyledons</taxon>
        <taxon>Gunneridae</taxon>
        <taxon>Pentapetalae</taxon>
        <taxon>asterids</taxon>
        <taxon>lamiids</taxon>
        <taxon>Solanales</taxon>
        <taxon>Solanaceae</taxon>
        <taxon>Nicotianoideae</taxon>
        <taxon>Nicotianeae</taxon>
        <taxon>Nicotiana</taxon>
    </lineage>
</organism>
<reference evidence="4" key="1">
    <citation type="journal article" date="2014" name="Nat. Commun.">
        <title>The tobacco genome sequence and its comparison with those of tomato and potato.</title>
        <authorList>
            <person name="Sierro N."/>
            <person name="Battey J.N."/>
            <person name="Ouadi S."/>
            <person name="Bakaher N."/>
            <person name="Bovet L."/>
            <person name="Willig A."/>
            <person name="Goepfert S."/>
            <person name="Peitsch M.C."/>
            <person name="Ivanov N.V."/>
        </authorList>
    </citation>
    <scope>NUCLEOTIDE SEQUENCE [LARGE SCALE GENOMIC DNA]</scope>
</reference>
<evidence type="ECO:0000256" key="1">
    <source>
        <dbReference type="ARBA" id="ARBA00008874"/>
    </source>
</evidence>
<dbReference type="GeneID" id="107812535"/>